<dbReference type="SUPFAM" id="SSF88659">
    <property type="entry name" value="Sigma3 and sigma4 domains of RNA polymerase sigma factors"/>
    <property type="match status" value="1"/>
</dbReference>
<evidence type="ECO:0008006" key="3">
    <source>
        <dbReference type="Google" id="ProtNLM"/>
    </source>
</evidence>
<dbReference type="EMBL" id="BAABGZ010000024">
    <property type="protein sequence ID" value="GAA4357606.1"/>
    <property type="molecule type" value="Genomic_DNA"/>
</dbReference>
<dbReference type="RefSeq" id="WP_345236135.1">
    <property type="nucleotide sequence ID" value="NZ_BAABGZ010000024.1"/>
</dbReference>
<dbReference type="InterPro" id="IPR036388">
    <property type="entry name" value="WH-like_DNA-bd_sf"/>
</dbReference>
<dbReference type="InterPro" id="IPR013324">
    <property type="entry name" value="RNA_pol_sigma_r3/r4-like"/>
</dbReference>
<organism evidence="1 2">
    <name type="scientific">Hymenobacter saemangeumensis</name>
    <dbReference type="NCBI Taxonomy" id="1084522"/>
    <lineage>
        <taxon>Bacteria</taxon>
        <taxon>Pseudomonadati</taxon>
        <taxon>Bacteroidota</taxon>
        <taxon>Cytophagia</taxon>
        <taxon>Cytophagales</taxon>
        <taxon>Hymenobacteraceae</taxon>
        <taxon>Hymenobacter</taxon>
    </lineage>
</organism>
<keyword evidence="2" id="KW-1185">Reference proteome</keyword>
<proteinExistence type="predicted"/>
<name>A0ABP8IF78_9BACT</name>
<accession>A0ABP8IF78</accession>
<comment type="caution">
    <text evidence="1">The sequence shown here is derived from an EMBL/GenBank/DDBJ whole genome shotgun (WGS) entry which is preliminary data.</text>
</comment>
<dbReference type="Proteomes" id="UP001501153">
    <property type="component" value="Unassembled WGS sequence"/>
</dbReference>
<dbReference type="Gene3D" id="1.10.10.10">
    <property type="entry name" value="Winged helix-like DNA-binding domain superfamily/Winged helix DNA-binding domain"/>
    <property type="match status" value="1"/>
</dbReference>
<gene>
    <name evidence="1" type="ORF">GCM10023185_22430</name>
</gene>
<reference evidence="2" key="1">
    <citation type="journal article" date="2019" name="Int. J. Syst. Evol. Microbiol.">
        <title>The Global Catalogue of Microorganisms (GCM) 10K type strain sequencing project: providing services to taxonomists for standard genome sequencing and annotation.</title>
        <authorList>
            <consortium name="The Broad Institute Genomics Platform"/>
            <consortium name="The Broad Institute Genome Sequencing Center for Infectious Disease"/>
            <person name="Wu L."/>
            <person name="Ma J."/>
        </authorList>
    </citation>
    <scope>NUCLEOTIDE SEQUENCE [LARGE SCALE GENOMIC DNA]</scope>
    <source>
        <strain evidence="2">JCM 17923</strain>
    </source>
</reference>
<evidence type="ECO:0000313" key="1">
    <source>
        <dbReference type="EMBL" id="GAA4357606.1"/>
    </source>
</evidence>
<protein>
    <recommendedName>
        <fullName evidence="3">Sigma-70 family RNA polymerase sigma factor</fullName>
    </recommendedName>
</protein>
<evidence type="ECO:0000313" key="2">
    <source>
        <dbReference type="Proteomes" id="UP001501153"/>
    </source>
</evidence>
<sequence>MLAETLTHLRVGNQKFLTDFYQRSRLLFARWAQRQHKLPPAQAHELLQDTLLDFYDQVADGRLTIMPTDLRAHIYGMAQQRLAAGVPAQQPLPAAEASRRQRLLVLFNQLGADCQQVLTYFYFSGYNAQTLGAKMGYPNATVARRQKNSCLRKLYDLLTK</sequence>